<name>A0A261FIV5_9BIFI</name>
<feature type="transmembrane region" description="Helical" evidence="1">
    <location>
        <begin position="128"/>
        <end position="150"/>
    </location>
</feature>
<evidence type="ECO:0000256" key="1">
    <source>
        <dbReference type="SAM" id="Phobius"/>
    </source>
</evidence>
<dbReference type="Proteomes" id="UP000216444">
    <property type="component" value="Unassembled WGS sequence"/>
</dbReference>
<keyword evidence="1" id="KW-0812">Transmembrane</keyword>
<protein>
    <submittedName>
        <fullName evidence="2">Uncharacterized protein</fullName>
    </submittedName>
</protein>
<feature type="transmembrane region" description="Helical" evidence="1">
    <location>
        <begin position="90"/>
        <end position="116"/>
    </location>
</feature>
<keyword evidence="1" id="KW-1133">Transmembrane helix</keyword>
<organism evidence="2 3">
    <name type="scientific">Bifidobacterium tissieri</name>
    <dbReference type="NCBI Taxonomy" id="1630162"/>
    <lineage>
        <taxon>Bacteria</taxon>
        <taxon>Bacillati</taxon>
        <taxon>Actinomycetota</taxon>
        <taxon>Actinomycetes</taxon>
        <taxon>Bifidobacteriales</taxon>
        <taxon>Bifidobacteriaceae</taxon>
        <taxon>Bifidobacterium</taxon>
    </lineage>
</organism>
<feature type="transmembrane region" description="Helical" evidence="1">
    <location>
        <begin position="51"/>
        <end position="70"/>
    </location>
</feature>
<dbReference type="AlphaFoldDB" id="A0A261FIV5"/>
<keyword evidence="1" id="KW-0472">Membrane</keyword>
<dbReference type="EMBL" id="MWWV01000002">
    <property type="protein sequence ID" value="OZG59082.1"/>
    <property type="molecule type" value="Genomic_DNA"/>
</dbReference>
<sequence>MGQLPDGYTMTAMTPGRGALFSFVVFCTFIALYLSTKYVRVLTAGDRFQSGICYIVMTGVATFLLSRIGGMDNAVSNAVGTSGLTLTGGLLPWQAMMSALVPAAVLFVGALLLNVADNVPDTARVKRVAVYVLGAIVMIGASGVIALSAIG</sequence>
<accession>A0A261FIV5</accession>
<proteinExistence type="predicted"/>
<gene>
    <name evidence="2" type="ORF">BTIS_0235</name>
</gene>
<evidence type="ECO:0000313" key="2">
    <source>
        <dbReference type="EMBL" id="OZG59082.1"/>
    </source>
</evidence>
<evidence type="ECO:0000313" key="3">
    <source>
        <dbReference type="Proteomes" id="UP000216444"/>
    </source>
</evidence>
<feature type="transmembrane region" description="Helical" evidence="1">
    <location>
        <begin position="20"/>
        <end position="39"/>
    </location>
</feature>
<comment type="caution">
    <text evidence="2">The sequence shown here is derived from an EMBL/GenBank/DDBJ whole genome shotgun (WGS) entry which is preliminary data.</text>
</comment>
<reference evidence="2 3" key="1">
    <citation type="journal article" date="2017" name="BMC Genomics">
        <title>Comparative genomic and phylogenomic analyses of the Bifidobacteriaceae family.</title>
        <authorList>
            <person name="Lugli G.A."/>
            <person name="Milani C."/>
            <person name="Turroni F."/>
            <person name="Duranti S."/>
            <person name="Mancabelli L."/>
            <person name="Mangifesta M."/>
            <person name="Ferrario C."/>
            <person name="Modesto M."/>
            <person name="Mattarelli P."/>
            <person name="Jiri K."/>
            <person name="van Sinderen D."/>
            <person name="Ventura M."/>
        </authorList>
    </citation>
    <scope>NUCLEOTIDE SEQUENCE [LARGE SCALE GENOMIC DNA]</scope>
    <source>
        <strain evidence="2 3">DSM 100201</strain>
    </source>
</reference>
<keyword evidence="3" id="KW-1185">Reference proteome</keyword>